<proteinExistence type="predicted"/>
<sequence>MILFPLVFDLKQKFFLTFLSLMCCQVLVSLMIEEIGWFY</sequence>
<evidence type="ECO:0000313" key="2">
    <source>
        <dbReference type="EMBL" id="MBX18297.1"/>
    </source>
</evidence>
<name>A0A2P2LK00_RHIMU</name>
<keyword evidence="1" id="KW-0472">Membrane</keyword>
<accession>A0A2P2LK00</accession>
<keyword evidence="1" id="KW-1133">Transmembrane helix</keyword>
<organism evidence="2">
    <name type="scientific">Rhizophora mucronata</name>
    <name type="common">Asiatic mangrove</name>
    <dbReference type="NCBI Taxonomy" id="61149"/>
    <lineage>
        <taxon>Eukaryota</taxon>
        <taxon>Viridiplantae</taxon>
        <taxon>Streptophyta</taxon>
        <taxon>Embryophyta</taxon>
        <taxon>Tracheophyta</taxon>
        <taxon>Spermatophyta</taxon>
        <taxon>Magnoliopsida</taxon>
        <taxon>eudicotyledons</taxon>
        <taxon>Gunneridae</taxon>
        <taxon>Pentapetalae</taxon>
        <taxon>rosids</taxon>
        <taxon>fabids</taxon>
        <taxon>Malpighiales</taxon>
        <taxon>Rhizophoraceae</taxon>
        <taxon>Rhizophora</taxon>
    </lineage>
</organism>
<dbReference type="EMBL" id="GGEC01037813">
    <property type="protein sequence ID" value="MBX18297.1"/>
    <property type="molecule type" value="Transcribed_RNA"/>
</dbReference>
<protein>
    <submittedName>
        <fullName evidence="2">Uncharacterized protein</fullName>
    </submittedName>
</protein>
<keyword evidence="1" id="KW-0812">Transmembrane</keyword>
<reference evidence="2" key="1">
    <citation type="submission" date="2018-02" db="EMBL/GenBank/DDBJ databases">
        <title>Rhizophora mucronata_Transcriptome.</title>
        <authorList>
            <person name="Meera S.P."/>
            <person name="Sreeshan A."/>
            <person name="Augustine A."/>
        </authorList>
    </citation>
    <scope>NUCLEOTIDE SEQUENCE</scope>
    <source>
        <tissue evidence="2">Leaf</tissue>
    </source>
</reference>
<evidence type="ECO:0000256" key="1">
    <source>
        <dbReference type="SAM" id="Phobius"/>
    </source>
</evidence>
<dbReference type="AlphaFoldDB" id="A0A2P2LK00"/>
<feature type="transmembrane region" description="Helical" evidence="1">
    <location>
        <begin position="14"/>
        <end position="32"/>
    </location>
</feature>